<evidence type="ECO:0000256" key="3">
    <source>
        <dbReference type="ARBA" id="ARBA00023163"/>
    </source>
</evidence>
<dbReference type="Proteomes" id="UP000199092">
    <property type="component" value="Chromosome I"/>
</dbReference>
<dbReference type="Gene3D" id="3.40.50.2300">
    <property type="match status" value="2"/>
</dbReference>
<dbReference type="SUPFAM" id="SSF53822">
    <property type="entry name" value="Periplasmic binding protein-like I"/>
    <property type="match status" value="1"/>
</dbReference>
<name>A0A1H1X665_9ACTN</name>
<dbReference type="SMART" id="SM00354">
    <property type="entry name" value="HTH_LACI"/>
    <property type="match status" value="1"/>
</dbReference>
<sequence>MGRVTVKTLAATLGVSPATVSNAYNRPDQLSRELRERILATATELGYAGPDAAARTLRVGRSGAVGVLLTEQLSYAFSDPFAVEFLTGLSEVVEQHQTSVLLMPLAFSEQGPDVTAIQRASIDALTIMCLPEQHPAAAVARARGIRFVGTDIRDDPEASWVAIDDLRGGVLVGEHLAALGHRDVAVLVERNAPAGREVVELDPAEVTFLDYASRLRGLQQSLPGRITLVSGGHNALASGAAAARALMQRPEPPTAVVGLSDVLALGALTALAELGVDVPGRVSVCGFDDIADAAARDLTTVRQPIRERGRQVGRLLVDADAAPRQVLLPIELVQRASTGPAAR</sequence>
<dbReference type="PANTHER" id="PTHR30146:SF138">
    <property type="entry name" value="TRANSCRIPTIONAL REGULATORY PROTEIN"/>
    <property type="match status" value="1"/>
</dbReference>
<gene>
    <name evidence="5" type="ORF">SAMN04488543_2920</name>
</gene>
<evidence type="ECO:0000256" key="2">
    <source>
        <dbReference type="ARBA" id="ARBA00023125"/>
    </source>
</evidence>
<dbReference type="Gene3D" id="1.10.260.40">
    <property type="entry name" value="lambda repressor-like DNA-binding domains"/>
    <property type="match status" value="1"/>
</dbReference>
<dbReference type="STRING" id="546871.SAMN04488543_2920"/>
<keyword evidence="1" id="KW-0805">Transcription regulation</keyword>
<evidence type="ECO:0000313" key="5">
    <source>
        <dbReference type="EMBL" id="SDT04580.1"/>
    </source>
</evidence>
<feature type="domain" description="HTH lacI-type" evidence="4">
    <location>
        <begin position="4"/>
        <end position="59"/>
    </location>
</feature>
<dbReference type="OrthoDB" id="59108at2"/>
<dbReference type="InterPro" id="IPR028082">
    <property type="entry name" value="Peripla_BP_I"/>
</dbReference>
<accession>A0A1H1X665</accession>
<reference evidence="5 6" key="1">
    <citation type="submission" date="2016-10" db="EMBL/GenBank/DDBJ databases">
        <authorList>
            <person name="de Groot N.N."/>
        </authorList>
    </citation>
    <scope>NUCLEOTIDE SEQUENCE [LARGE SCALE GENOMIC DNA]</scope>
    <source>
        <strain evidence="5 6">DSM 21741</strain>
    </source>
</reference>
<organism evidence="5 6">
    <name type="scientific">Friedmanniella luteola</name>
    <dbReference type="NCBI Taxonomy" id="546871"/>
    <lineage>
        <taxon>Bacteria</taxon>
        <taxon>Bacillati</taxon>
        <taxon>Actinomycetota</taxon>
        <taxon>Actinomycetes</taxon>
        <taxon>Propionibacteriales</taxon>
        <taxon>Nocardioidaceae</taxon>
        <taxon>Friedmanniella</taxon>
    </lineage>
</organism>
<evidence type="ECO:0000256" key="1">
    <source>
        <dbReference type="ARBA" id="ARBA00023015"/>
    </source>
</evidence>
<dbReference type="EMBL" id="LT629749">
    <property type="protein sequence ID" value="SDT04580.1"/>
    <property type="molecule type" value="Genomic_DNA"/>
</dbReference>
<dbReference type="GO" id="GO:0003700">
    <property type="term" value="F:DNA-binding transcription factor activity"/>
    <property type="evidence" value="ECO:0007669"/>
    <property type="project" value="TreeGrafter"/>
</dbReference>
<dbReference type="Pfam" id="PF13377">
    <property type="entry name" value="Peripla_BP_3"/>
    <property type="match status" value="1"/>
</dbReference>
<dbReference type="InterPro" id="IPR010982">
    <property type="entry name" value="Lambda_DNA-bd_dom_sf"/>
</dbReference>
<dbReference type="AlphaFoldDB" id="A0A1H1X665"/>
<dbReference type="RefSeq" id="WP_091413781.1">
    <property type="nucleotide sequence ID" value="NZ_LT629749.1"/>
</dbReference>
<dbReference type="InterPro" id="IPR046335">
    <property type="entry name" value="LacI/GalR-like_sensor"/>
</dbReference>
<evidence type="ECO:0000313" key="6">
    <source>
        <dbReference type="Proteomes" id="UP000199092"/>
    </source>
</evidence>
<keyword evidence="3" id="KW-0804">Transcription</keyword>
<keyword evidence="6" id="KW-1185">Reference proteome</keyword>
<proteinExistence type="predicted"/>
<evidence type="ECO:0000259" key="4">
    <source>
        <dbReference type="PROSITE" id="PS50932"/>
    </source>
</evidence>
<dbReference type="PROSITE" id="PS50932">
    <property type="entry name" value="HTH_LACI_2"/>
    <property type="match status" value="1"/>
</dbReference>
<keyword evidence="2 5" id="KW-0238">DNA-binding</keyword>
<dbReference type="CDD" id="cd01392">
    <property type="entry name" value="HTH_LacI"/>
    <property type="match status" value="1"/>
</dbReference>
<dbReference type="PANTHER" id="PTHR30146">
    <property type="entry name" value="LACI-RELATED TRANSCRIPTIONAL REPRESSOR"/>
    <property type="match status" value="1"/>
</dbReference>
<dbReference type="GO" id="GO:0000976">
    <property type="term" value="F:transcription cis-regulatory region binding"/>
    <property type="evidence" value="ECO:0007669"/>
    <property type="project" value="TreeGrafter"/>
</dbReference>
<dbReference type="Pfam" id="PF00356">
    <property type="entry name" value="LacI"/>
    <property type="match status" value="1"/>
</dbReference>
<dbReference type="InterPro" id="IPR000843">
    <property type="entry name" value="HTH_LacI"/>
</dbReference>
<dbReference type="SUPFAM" id="SSF47413">
    <property type="entry name" value="lambda repressor-like DNA-binding domains"/>
    <property type="match status" value="1"/>
</dbReference>
<protein>
    <submittedName>
        <fullName evidence="5">DNA-binding transcriptional regulator, LacI/PurR family</fullName>
    </submittedName>
</protein>